<evidence type="ECO:0000313" key="3">
    <source>
        <dbReference type="Proteomes" id="UP000736384"/>
    </source>
</evidence>
<feature type="chain" id="PRO_5041369679" description="Lipoprotein" evidence="1">
    <location>
        <begin position="20"/>
        <end position="192"/>
    </location>
</feature>
<dbReference type="PROSITE" id="PS51257">
    <property type="entry name" value="PROKAR_LIPOPROTEIN"/>
    <property type="match status" value="1"/>
</dbReference>
<comment type="caution">
    <text evidence="2">The sequence shown here is derived from an EMBL/GenBank/DDBJ whole genome shotgun (WGS) entry which is preliminary data.</text>
</comment>
<evidence type="ECO:0008006" key="4">
    <source>
        <dbReference type="Google" id="ProtNLM"/>
    </source>
</evidence>
<dbReference type="EMBL" id="JAAPAP010000006">
    <property type="protein sequence ID" value="NHN77684.1"/>
    <property type="molecule type" value="Genomic_DNA"/>
</dbReference>
<protein>
    <recommendedName>
        <fullName evidence="4">Lipoprotein</fullName>
    </recommendedName>
</protein>
<evidence type="ECO:0000256" key="1">
    <source>
        <dbReference type="SAM" id="SignalP"/>
    </source>
</evidence>
<keyword evidence="1" id="KW-0732">Signal</keyword>
<sequence>MKFPSSVVLKFLGIGCCFALLACSKKPEEPKAIAPAKFYAWQVPGQLADAQQAGFSCAKSQDKSIECVIKDAEICGAKIDARLFLYGGKPSPDYSAITLIARKPYYHLEDVCPEEDGIVLVDTNGREIKKKKNPNCARDRRVVLDESLTGCGWKKVYRRTTYYYTHAEYPVEISHRPDDEAFVVTRSEGEAP</sequence>
<dbReference type="AlphaFoldDB" id="A0AA43Z687"/>
<feature type="signal peptide" evidence="1">
    <location>
        <begin position="1"/>
        <end position="19"/>
    </location>
</feature>
<dbReference type="RefSeq" id="WP_165892572.1">
    <property type="nucleotide sequence ID" value="NZ_JAAPAP010000006.1"/>
</dbReference>
<evidence type="ECO:0000313" key="2">
    <source>
        <dbReference type="EMBL" id="NHN77684.1"/>
    </source>
</evidence>
<gene>
    <name evidence="2" type="ORF">HA520_10375</name>
</gene>
<reference evidence="2" key="1">
    <citation type="submission" date="2020-03" db="EMBL/GenBank/DDBJ databases">
        <title>Genome assembly of Azotobacter chroococcum W5.</title>
        <authorList>
            <person name="Kannepalli A."/>
        </authorList>
    </citation>
    <scope>NUCLEOTIDE SEQUENCE</scope>
    <source>
        <strain evidence="2">W5</strain>
    </source>
</reference>
<dbReference type="Proteomes" id="UP000736384">
    <property type="component" value="Unassembled WGS sequence"/>
</dbReference>
<name>A0AA43Z687_9GAMM</name>
<organism evidence="2 3">
    <name type="scientific">Azotobacter chroococcum</name>
    <dbReference type="NCBI Taxonomy" id="353"/>
    <lineage>
        <taxon>Bacteria</taxon>
        <taxon>Pseudomonadati</taxon>
        <taxon>Pseudomonadota</taxon>
        <taxon>Gammaproteobacteria</taxon>
        <taxon>Pseudomonadales</taxon>
        <taxon>Pseudomonadaceae</taxon>
        <taxon>Azotobacter</taxon>
    </lineage>
</organism>
<proteinExistence type="predicted"/>
<accession>A0AA43Z687</accession>